<feature type="domain" description="FAD-binding PCMH-type" evidence="2">
    <location>
        <begin position="33"/>
        <end position="199"/>
    </location>
</feature>
<dbReference type="InterPro" id="IPR006094">
    <property type="entry name" value="Oxid_FAD_bind_N"/>
</dbReference>
<dbReference type="Pfam" id="PF04030">
    <property type="entry name" value="ALO"/>
    <property type="match status" value="1"/>
</dbReference>
<dbReference type="PIRSF" id="PIRSF000136">
    <property type="entry name" value="LGO_GLO"/>
    <property type="match status" value="1"/>
</dbReference>
<dbReference type="InterPro" id="IPR016169">
    <property type="entry name" value="FAD-bd_PCMH_sub2"/>
</dbReference>
<dbReference type="PANTHER" id="PTHR43762:SF1">
    <property type="entry name" value="D-ARABINONO-1,4-LACTONE OXIDASE"/>
    <property type="match status" value="1"/>
</dbReference>
<dbReference type="SUPFAM" id="SSF56176">
    <property type="entry name" value="FAD-binding/transporter-associated domain-like"/>
    <property type="match status" value="1"/>
</dbReference>
<dbReference type="PANTHER" id="PTHR43762">
    <property type="entry name" value="L-GULONOLACTONE OXIDASE"/>
    <property type="match status" value="1"/>
</dbReference>
<gene>
    <name evidence="3" type="ORF">LCMAC202_00520</name>
</gene>
<name>A0A481YZ27_9VIRU</name>
<evidence type="ECO:0000256" key="1">
    <source>
        <dbReference type="ARBA" id="ARBA00023002"/>
    </source>
</evidence>
<dbReference type="InterPro" id="IPR010031">
    <property type="entry name" value="FAD_lactone_oxidase-like"/>
</dbReference>
<keyword evidence="1" id="KW-0560">Oxidoreductase</keyword>
<protein>
    <submittedName>
        <fullName evidence="3">D-arabinono-1,4-lactone oxidase</fullName>
    </submittedName>
</protein>
<reference evidence="3" key="1">
    <citation type="journal article" date="2019" name="MBio">
        <title>Virus Genomes from Deep Sea Sediments Expand the Ocean Megavirome and Support Independent Origins of Viral Gigantism.</title>
        <authorList>
            <person name="Backstrom D."/>
            <person name="Yutin N."/>
            <person name="Jorgensen S.L."/>
            <person name="Dharamshi J."/>
            <person name="Homa F."/>
            <person name="Zaremba-Niedwiedzka K."/>
            <person name="Spang A."/>
            <person name="Wolf Y.I."/>
            <person name="Koonin E.V."/>
            <person name="Ettema T.J."/>
        </authorList>
    </citation>
    <scope>NUCLEOTIDE SEQUENCE</scope>
</reference>
<dbReference type="InterPro" id="IPR036318">
    <property type="entry name" value="FAD-bd_PCMH-like_sf"/>
</dbReference>
<dbReference type="GO" id="GO:0003885">
    <property type="term" value="F:D-arabinono-1,4-lactone oxidase activity"/>
    <property type="evidence" value="ECO:0007669"/>
    <property type="project" value="InterPro"/>
</dbReference>
<accession>A0A481YZ27</accession>
<dbReference type="PROSITE" id="PS51387">
    <property type="entry name" value="FAD_PCMH"/>
    <property type="match status" value="1"/>
</dbReference>
<dbReference type="InterPro" id="IPR016166">
    <property type="entry name" value="FAD-bd_PCMH"/>
</dbReference>
<evidence type="ECO:0000313" key="3">
    <source>
        <dbReference type="EMBL" id="QBK87716.1"/>
    </source>
</evidence>
<proteinExistence type="predicted"/>
<dbReference type="InterPro" id="IPR016167">
    <property type="entry name" value="FAD-bd_PCMH_sub1"/>
</dbReference>
<dbReference type="GO" id="GO:0071949">
    <property type="term" value="F:FAD binding"/>
    <property type="evidence" value="ECO:0007669"/>
    <property type="project" value="InterPro"/>
</dbReference>
<sequence>MYFKKSPQELFFLFSKKRQDQNPNIYVTFDEMNTVKPDRIYYPENLEEIQNIIIDNPGQTIRASGNNYTFNNISLTNDIIIRTNKLKKIISLDKEKQELTVESGCSIKDICTYLEGEELALDGIPENMLQTIGDVCSTAAHGSNLDTGTMSDQIVNITVVLSNGHIRRVEFDDPEFPAYATSLGSLGIIYSITLRCVENYFVHTERTTGSWENIKQNIIDLLDDYALTQISIQPVSLRTTILLRKKILLKNKAEHIPSGALEPYHKILPPTTLTGKYTKSEVAIPYERVVDAVDDVLKLCQSHKKAPEYECNHEISIRFTGPDYNAWLSPTSGRTSAWIQVIASIPLKDKAQKFIQDYEDLLLYKYSGRPNWTTSKFINAYKIRLLYGISIDYVRRVRERFDPTFTFTNDFIASVFD</sequence>
<dbReference type="InterPro" id="IPR007173">
    <property type="entry name" value="ALO_C"/>
</dbReference>
<dbReference type="GO" id="GO:0016020">
    <property type="term" value="C:membrane"/>
    <property type="evidence" value="ECO:0007669"/>
    <property type="project" value="InterPro"/>
</dbReference>
<dbReference type="Gene3D" id="3.30.43.10">
    <property type="entry name" value="Uridine Diphospho-n-acetylenolpyruvylglucosamine Reductase, domain 2"/>
    <property type="match status" value="1"/>
</dbReference>
<dbReference type="Gene3D" id="3.30.70.2520">
    <property type="match status" value="1"/>
</dbReference>
<evidence type="ECO:0000259" key="2">
    <source>
        <dbReference type="PROSITE" id="PS51387"/>
    </source>
</evidence>
<dbReference type="Gene3D" id="3.30.465.10">
    <property type="match status" value="1"/>
</dbReference>
<organism evidence="3">
    <name type="scientific">Marseillevirus LCMAC202</name>
    <dbReference type="NCBI Taxonomy" id="2506606"/>
    <lineage>
        <taxon>Viruses</taxon>
        <taxon>Varidnaviria</taxon>
        <taxon>Bamfordvirae</taxon>
        <taxon>Nucleocytoviricota</taxon>
        <taxon>Megaviricetes</taxon>
        <taxon>Pimascovirales</taxon>
        <taxon>Pimascovirales incertae sedis</taxon>
        <taxon>Marseilleviridae</taxon>
    </lineage>
</organism>
<dbReference type="EMBL" id="MK500369">
    <property type="protein sequence ID" value="QBK87716.1"/>
    <property type="molecule type" value="Genomic_DNA"/>
</dbReference>
<dbReference type="Pfam" id="PF01565">
    <property type="entry name" value="FAD_binding_4"/>
    <property type="match status" value="1"/>
</dbReference>